<evidence type="ECO:0000259" key="1">
    <source>
        <dbReference type="Pfam" id="PF22240"/>
    </source>
</evidence>
<name>A0A9P2RZ97_BARTA</name>
<organism evidence="2 3">
    <name type="scientific">Bartonella taylorii 8TBB</name>
    <dbReference type="NCBI Taxonomy" id="1094560"/>
    <lineage>
        <taxon>Bacteria</taxon>
        <taxon>Pseudomonadati</taxon>
        <taxon>Pseudomonadota</taxon>
        <taxon>Alphaproteobacteria</taxon>
        <taxon>Hyphomicrobiales</taxon>
        <taxon>Bartonellaceae</taxon>
        <taxon>Bartonella</taxon>
    </lineage>
</organism>
<dbReference type="AlphaFoldDB" id="A0A9P2RZ97"/>
<reference evidence="2 3" key="1">
    <citation type="submission" date="2012-03" db="EMBL/GenBank/DDBJ databases">
        <title>The Genome Sequence of Bartonella taylorii 8TBB.</title>
        <authorList>
            <consortium name="The Broad Institute Genome Sequencing Platform"/>
            <consortium name="The Broad Institute Genome Sequencing Center for Infectious Disease"/>
            <person name="Feldgarden M."/>
            <person name="Kirby J."/>
            <person name="Kosoy M."/>
            <person name="Birtles R."/>
            <person name="Probert W.S."/>
            <person name="Chiaraviglio L."/>
            <person name="Young S.K."/>
            <person name="Zeng Q."/>
            <person name="Gargeya S."/>
            <person name="Fitzgerald M."/>
            <person name="Haas B."/>
            <person name="Abouelleil A."/>
            <person name="Alvarado L."/>
            <person name="Arachchi H.M."/>
            <person name="Berlin A."/>
            <person name="Chapman S.B."/>
            <person name="Gearin G."/>
            <person name="Goldberg J."/>
            <person name="Griggs A."/>
            <person name="Gujja S."/>
            <person name="Hansen M."/>
            <person name="Heiman D."/>
            <person name="Howarth C."/>
            <person name="Larimer J."/>
            <person name="Lui A."/>
            <person name="MacDonald P.J.P."/>
            <person name="McCowen C."/>
            <person name="Montmayeur A."/>
            <person name="Murphy C."/>
            <person name="Neiman D."/>
            <person name="Pearson M."/>
            <person name="Priest M."/>
            <person name="Roberts A."/>
            <person name="Saif S."/>
            <person name="Shea T."/>
            <person name="Sisk P."/>
            <person name="Stolte C."/>
            <person name="Sykes S."/>
            <person name="Wortman J."/>
            <person name="Nusbaum C."/>
            <person name="Birren B."/>
        </authorList>
    </citation>
    <scope>NUCLEOTIDE SEQUENCE [LARGE SCALE GENOMIC DNA]</scope>
    <source>
        <strain evidence="2 3">8TBB</strain>
    </source>
</reference>
<comment type="caution">
    <text evidence="2">The sequence shown here is derived from an EMBL/GenBank/DDBJ whole genome shotgun (WGS) entry which is preliminary data.</text>
</comment>
<dbReference type="Proteomes" id="UP000002648">
    <property type="component" value="Unassembled WGS sequence"/>
</dbReference>
<accession>A0A9P2RZ97</accession>
<sequence length="65" mass="7900">MKSQIIGYWENFDGNVAEIAQNHITRLKDMLCDEISKARHTFDSFHKELKKQLKQLYKTRRNERF</sequence>
<dbReference type="Pfam" id="PF22240">
    <property type="entry name" value="ISP_coupler"/>
    <property type="match status" value="1"/>
</dbReference>
<dbReference type="EMBL" id="AIMD01000049">
    <property type="protein sequence ID" value="EJF92980.1"/>
    <property type="molecule type" value="Genomic_DNA"/>
</dbReference>
<evidence type="ECO:0000313" key="3">
    <source>
        <dbReference type="Proteomes" id="UP000002648"/>
    </source>
</evidence>
<proteinExistence type="predicted"/>
<dbReference type="RefSeq" id="WP_004860715.1">
    <property type="nucleotide sequence ID" value="NZ_JH725053.1"/>
</dbReference>
<protein>
    <recommendedName>
        <fullName evidence="1">Type ISP restriction-modification enzyme coupler domain-containing protein</fullName>
    </recommendedName>
</protein>
<feature type="domain" description="Type ISP restriction-modification enzyme coupler" evidence="1">
    <location>
        <begin position="8"/>
        <end position="57"/>
    </location>
</feature>
<evidence type="ECO:0000313" key="2">
    <source>
        <dbReference type="EMBL" id="EJF92980.1"/>
    </source>
</evidence>
<gene>
    <name evidence="2" type="ORF">ME9_01422</name>
</gene>
<dbReference type="InterPro" id="IPR053980">
    <property type="entry name" value="ISP_coupler"/>
</dbReference>
<keyword evidence="3" id="KW-1185">Reference proteome</keyword>